<proteinExistence type="predicted"/>
<protein>
    <submittedName>
        <fullName evidence="1">Uncharacterized protein</fullName>
    </submittedName>
</protein>
<evidence type="ECO:0000313" key="1">
    <source>
        <dbReference type="EMBL" id="OGY08749.1"/>
    </source>
</evidence>
<organism evidence="1 2">
    <name type="scientific">Candidatus Blackburnbacteria bacterium RIFCSPHIGHO2_01_FULL_43_15b</name>
    <dbReference type="NCBI Taxonomy" id="1797513"/>
    <lineage>
        <taxon>Bacteria</taxon>
        <taxon>Candidatus Blackburniibacteriota</taxon>
    </lineage>
</organism>
<dbReference type="AlphaFoldDB" id="A0A1G1V013"/>
<accession>A0A1G1V013</accession>
<evidence type="ECO:0000313" key="2">
    <source>
        <dbReference type="Proteomes" id="UP000177967"/>
    </source>
</evidence>
<name>A0A1G1V013_9BACT</name>
<reference evidence="1 2" key="1">
    <citation type="journal article" date="2016" name="Nat. Commun.">
        <title>Thousands of microbial genomes shed light on interconnected biogeochemical processes in an aquifer system.</title>
        <authorList>
            <person name="Anantharaman K."/>
            <person name="Brown C.T."/>
            <person name="Hug L.A."/>
            <person name="Sharon I."/>
            <person name="Castelle C.J."/>
            <person name="Probst A.J."/>
            <person name="Thomas B.C."/>
            <person name="Singh A."/>
            <person name="Wilkins M.J."/>
            <person name="Karaoz U."/>
            <person name="Brodie E.L."/>
            <person name="Williams K.H."/>
            <person name="Hubbard S.S."/>
            <person name="Banfield J.F."/>
        </authorList>
    </citation>
    <scope>NUCLEOTIDE SEQUENCE [LARGE SCALE GENOMIC DNA]</scope>
</reference>
<dbReference type="EMBL" id="MHBW01000021">
    <property type="protein sequence ID" value="OGY08749.1"/>
    <property type="molecule type" value="Genomic_DNA"/>
</dbReference>
<dbReference type="Proteomes" id="UP000177967">
    <property type="component" value="Unassembled WGS sequence"/>
</dbReference>
<gene>
    <name evidence="1" type="ORF">A2782_03280</name>
</gene>
<comment type="caution">
    <text evidence="1">The sequence shown here is derived from an EMBL/GenBank/DDBJ whole genome shotgun (WGS) entry which is preliminary data.</text>
</comment>
<sequence>MVLGSNFLSNMYVMDEFQKKFRQTEPNSPARIATQSVAGGSQLTLKLRHKFPKINPFDKLRAGRQILSILLII</sequence>